<keyword evidence="2" id="KW-1185">Reference proteome</keyword>
<evidence type="ECO:0000313" key="2">
    <source>
        <dbReference type="Proteomes" id="UP000241899"/>
    </source>
</evidence>
<dbReference type="Pfam" id="PF13289">
    <property type="entry name" value="SIR2_2"/>
    <property type="match status" value="1"/>
</dbReference>
<reference evidence="1 2" key="1">
    <citation type="submission" date="2018-03" db="EMBL/GenBank/DDBJ databases">
        <title>Rhodobacter veldkampii.</title>
        <authorList>
            <person name="Meyer T.E."/>
            <person name="Miller S."/>
            <person name="Lodha T."/>
            <person name="Gandham S."/>
            <person name="Chintalapati S."/>
            <person name="Chintalapati V.R."/>
        </authorList>
    </citation>
    <scope>NUCLEOTIDE SEQUENCE [LARGE SCALE GENOMIC DNA]</scope>
    <source>
        <strain evidence="1 2">DSM 11550</strain>
    </source>
</reference>
<dbReference type="OrthoDB" id="9802053at2"/>
<proteinExistence type="predicted"/>
<accession>A0A2T4JFZ7</accession>
<dbReference type="Proteomes" id="UP000241899">
    <property type="component" value="Unassembled WGS sequence"/>
</dbReference>
<dbReference type="EMBL" id="PZKF01000031">
    <property type="protein sequence ID" value="PTE16816.1"/>
    <property type="molecule type" value="Genomic_DNA"/>
</dbReference>
<protein>
    <submittedName>
        <fullName evidence="1">SIR2 family protein</fullName>
    </submittedName>
</protein>
<sequence>MEDAARLRAALAEVAAGRLVPYLGPAVSALGAGGGPASPEALCALIEAQVRPPKRAAGNLWAVAQYVESRRFRATLEKIVRQAFAAPAGPNPVFDWLARLRPPMVVDVWYDGGLIAAYRAAGGSADWGWVQGVSRNGEWDEIWFRSYDATSALRPGGADPAWPSLIYKPHGLAAEGTSFLMSDSDYVEVLTEIDIQSPIPDAVQARRGGRGFLFLGCRFDDQMLRTFARQITKRSGGGHVAVIEGPLTRMEGLFLEELGITRLDLPLSAVVAQLAEAAA</sequence>
<organism evidence="1 2">
    <name type="scientific">Phaeovulum veldkampii DSM 11550</name>
    <dbReference type="NCBI Taxonomy" id="1185920"/>
    <lineage>
        <taxon>Bacteria</taxon>
        <taxon>Pseudomonadati</taxon>
        <taxon>Pseudomonadota</taxon>
        <taxon>Alphaproteobacteria</taxon>
        <taxon>Rhodobacterales</taxon>
        <taxon>Paracoccaceae</taxon>
        <taxon>Phaeovulum</taxon>
    </lineage>
</organism>
<comment type="caution">
    <text evidence="1">The sequence shown here is derived from an EMBL/GenBank/DDBJ whole genome shotgun (WGS) entry which is preliminary data.</text>
</comment>
<name>A0A2T4JFZ7_9RHOB</name>
<gene>
    <name evidence="1" type="ORF">C5F46_12360</name>
</gene>
<evidence type="ECO:0000313" key="1">
    <source>
        <dbReference type="EMBL" id="PTE16816.1"/>
    </source>
</evidence>
<dbReference type="AlphaFoldDB" id="A0A2T4JFZ7"/>
<dbReference type="RefSeq" id="WP_107325652.1">
    <property type="nucleotide sequence ID" value="NZ_NHSP01000016.1"/>
</dbReference>